<organism evidence="1">
    <name type="scientific">Cyprinus carpio</name>
    <name type="common">Common carp</name>
    <dbReference type="NCBI Taxonomy" id="7962"/>
    <lineage>
        <taxon>Eukaryota</taxon>
        <taxon>Metazoa</taxon>
        <taxon>Chordata</taxon>
        <taxon>Craniata</taxon>
        <taxon>Vertebrata</taxon>
        <taxon>Euteleostomi</taxon>
        <taxon>Actinopterygii</taxon>
        <taxon>Neopterygii</taxon>
        <taxon>Teleostei</taxon>
        <taxon>Ostariophysi</taxon>
        <taxon>Cypriniformes</taxon>
        <taxon>Cyprinidae</taxon>
        <taxon>Cyprininae</taxon>
        <taxon>Cyprinus</taxon>
    </lineage>
</organism>
<sequence>MHQSLCDTDTRLSPLSPPSTLLLWTRTGLAPALGPEGGDTGALAAAAEGEGPDLSLLVVLALVLPDAPGPDPARLPGAGLDQSGDPRPALWLGAGGAVLQRWFLRIDPFCLLAVVWSCSSCRDLHQCILNLNPGTCIETRRVCVSSCHLLCFSSVLACVRFSRGCVCVCVCEETLIWK</sequence>
<protein>
    <submittedName>
        <fullName evidence="1">Uncharacterized protein LOC122146628 isoform X3</fullName>
    </submittedName>
</protein>
<accession>A0A9R0B5T2</accession>
<reference evidence="1" key="1">
    <citation type="submission" date="2025-08" db="UniProtKB">
        <authorList>
            <consortium name="RefSeq"/>
        </authorList>
    </citation>
    <scope>IDENTIFICATION</scope>
    <source>
        <tissue evidence="1">Muscle</tissue>
    </source>
</reference>
<name>A0A9R0B5T2_CYPCA</name>
<gene>
    <name evidence="1" type="primary">LOC122146628</name>
</gene>
<dbReference type="AlphaFoldDB" id="A0A9R0B5T2"/>
<dbReference type="Proteomes" id="UP001155660">
    <property type="component" value="Chromosome A11"/>
</dbReference>
<dbReference type="GeneID" id="122146628"/>
<dbReference type="RefSeq" id="XP_042622660.1">
    <property type="nucleotide sequence ID" value="XM_042766726.1"/>
</dbReference>
<proteinExistence type="predicted"/>
<evidence type="ECO:0000313" key="1">
    <source>
        <dbReference type="RefSeq" id="XP_042622660.1"/>
    </source>
</evidence>